<evidence type="ECO:0000256" key="1">
    <source>
        <dbReference type="SAM" id="MobiDB-lite"/>
    </source>
</evidence>
<gene>
    <name evidence="3" type="ORF">DBV15_12096</name>
</gene>
<protein>
    <recommendedName>
        <fullName evidence="2">C-Maf-inducing protein PH domain-containing protein</fullName>
    </recommendedName>
</protein>
<organism evidence="3 4">
    <name type="scientific">Temnothorax longispinosus</name>
    <dbReference type="NCBI Taxonomy" id="300112"/>
    <lineage>
        <taxon>Eukaryota</taxon>
        <taxon>Metazoa</taxon>
        <taxon>Ecdysozoa</taxon>
        <taxon>Arthropoda</taxon>
        <taxon>Hexapoda</taxon>
        <taxon>Insecta</taxon>
        <taxon>Pterygota</taxon>
        <taxon>Neoptera</taxon>
        <taxon>Endopterygota</taxon>
        <taxon>Hymenoptera</taxon>
        <taxon>Apocrita</taxon>
        <taxon>Aculeata</taxon>
        <taxon>Formicoidea</taxon>
        <taxon>Formicidae</taxon>
        <taxon>Myrmicinae</taxon>
        <taxon>Temnothorax</taxon>
    </lineage>
</organism>
<dbReference type="Pfam" id="PF23066">
    <property type="entry name" value="PH_21"/>
    <property type="match status" value="2"/>
</dbReference>
<reference evidence="3 4" key="1">
    <citation type="journal article" date="2019" name="Philos. Trans. R. Soc. Lond., B, Biol. Sci.">
        <title>Ant behaviour and brain gene expression of defending hosts depend on the ecological success of the intruding social parasite.</title>
        <authorList>
            <person name="Kaur R."/>
            <person name="Stoldt M."/>
            <person name="Jongepier E."/>
            <person name="Feldmeyer B."/>
            <person name="Menzel F."/>
            <person name="Bornberg-Bauer E."/>
            <person name="Foitzik S."/>
        </authorList>
    </citation>
    <scope>NUCLEOTIDE SEQUENCE [LARGE SCALE GENOMIC DNA]</scope>
    <source>
        <tissue evidence="3">Whole body</tissue>
    </source>
</reference>
<sequence length="427" mass="49480">MNGRMKIIRFRVLCRRRRRSKTIRAAVGAANEGQQGNNTTATTISSPSPPPLSTTYRLWKTALASLKRKMTIRRSRLVRSLRRRTYFYRAAPRPRPSLAWTSSTVPYYDFMSVNGGAMRQGIIRTSSPQLSSDVSLHSSADCPLIFAAFTVRTAVRAWTRCEVQRVWTRLDAARSCPNLERQRWLLFGQQLVEPEIETGDVQVCYLNQIRTFLKKILCSKFFRRWETHYLFQRLLLVFQDADGFSSATCSVQLEQSEIRKYVVARWDPAYKNCLSIVLPDDLLLLQNAYTREQKISFEESDIQVCCLNQTRTFVKILSGKFLRRWETHHLYLNDCCLSSKTLTGFLQQSVPYSSTSEIRKYVVARWDPAYKNCLSIVLPDGSLLLQDSNAYTRDRKISFEESDIQVCCLNQTQTFVKKILSSKFLRR</sequence>
<feature type="domain" description="C-Maf-inducing protein PH" evidence="2">
    <location>
        <begin position="298"/>
        <end position="395"/>
    </location>
</feature>
<evidence type="ECO:0000313" key="3">
    <source>
        <dbReference type="EMBL" id="TGZ56994.1"/>
    </source>
</evidence>
<dbReference type="Proteomes" id="UP000310200">
    <property type="component" value="Unassembled WGS sequence"/>
</dbReference>
<evidence type="ECO:0000259" key="2">
    <source>
        <dbReference type="Pfam" id="PF23066"/>
    </source>
</evidence>
<evidence type="ECO:0000313" key="4">
    <source>
        <dbReference type="Proteomes" id="UP000310200"/>
    </source>
</evidence>
<comment type="caution">
    <text evidence="3">The sequence shown here is derived from an EMBL/GenBank/DDBJ whole genome shotgun (WGS) entry which is preliminary data.</text>
</comment>
<name>A0A4V3SCI9_9HYME</name>
<dbReference type="AlphaFoldDB" id="A0A4V3SCI9"/>
<dbReference type="EMBL" id="QBLH01000247">
    <property type="protein sequence ID" value="TGZ56994.1"/>
    <property type="molecule type" value="Genomic_DNA"/>
</dbReference>
<accession>A0A4V3SCI9</accession>
<keyword evidence="4" id="KW-1185">Reference proteome</keyword>
<feature type="region of interest" description="Disordered" evidence="1">
    <location>
        <begin position="32"/>
        <end position="51"/>
    </location>
</feature>
<feature type="domain" description="C-Maf-inducing protein PH" evidence="2">
    <location>
        <begin position="196"/>
        <end position="293"/>
    </location>
</feature>
<proteinExistence type="predicted"/>
<dbReference type="InterPro" id="IPR056429">
    <property type="entry name" value="PH_CMIP"/>
</dbReference>